<dbReference type="EMBL" id="CP046172">
    <property type="protein sequence ID" value="QIS15145.1"/>
    <property type="molecule type" value="Genomic_DNA"/>
</dbReference>
<dbReference type="GO" id="GO:0016020">
    <property type="term" value="C:membrane"/>
    <property type="evidence" value="ECO:0007669"/>
    <property type="project" value="TreeGrafter"/>
</dbReference>
<dbReference type="Proteomes" id="UP000503540">
    <property type="component" value="Chromosome"/>
</dbReference>
<dbReference type="PANTHER" id="PTHR43798:SF33">
    <property type="entry name" value="HYDROLASE, PUTATIVE (AFU_ORTHOLOGUE AFUA_2G14860)-RELATED"/>
    <property type="match status" value="1"/>
</dbReference>
<dbReference type="InterPro" id="IPR029058">
    <property type="entry name" value="AB_hydrolase_fold"/>
</dbReference>
<keyword evidence="4" id="KW-1185">Reference proteome</keyword>
<name>A0A6G9YPC2_9NOCA</name>
<evidence type="ECO:0000259" key="2">
    <source>
        <dbReference type="Pfam" id="PF12697"/>
    </source>
</evidence>
<feature type="compositionally biased region" description="Low complexity" evidence="1">
    <location>
        <begin position="75"/>
        <end position="90"/>
    </location>
</feature>
<evidence type="ECO:0000256" key="1">
    <source>
        <dbReference type="SAM" id="MobiDB-lite"/>
    </source>
</evidence>
<reference evidence="3 4" key="1">
    <citation type="journal article" date="2019" name="ACS Chem. Biol.">
        <title>Identification and Mobilization of a Cryptic Antibiotic Biosynthesis Gene Locus from a Human-Pathogenic Nocardia Isolate.</title>
        <authorList>
            <person name="Herisse M."/>
            <person name="Ishida K."/>
            <person name="Porter J.L."/>
            <person name="Howden B."/>
            <person name="Hertweck C."/>
            <person name="Stinear T.P."/>
            <person name="Pidot S.J."/>
        </authorList>
    </citation>
    <scope>NUCLEOTIDE SEQUENCE [LARGE SCALE GENOMIC DNA]</scope>
    <source>
        <strain evidence="3 4">AUSMDU00012717</strain>
    </source>
</reference>
<dbReference type="Gene3D" id="3.40.50.1820">
    <property type="entry name" value="alpha/beta hydrolase"/>
    <property type="match status" value="1"/>
</dbReference>
<evidence type="ECO:0000313" key="3">
    <source>
        <dbReference type="EMBL" id="QIS15145.1"/>
    </source>
</evidence>
<dbReference type="PANTHER" id="PTHR43798">
    <property type="entry name" value="MONOACYLGLYCEROL LIPASE"/>
    <property type="match status" value="1"/>
</dbReference>
<protein>
    <submittedName>
        <fullName evidence="3">Alpha/beta fold hydrolase</fullName>
    </submittedName>
</protein>
<dbReference type="PRINTS" id="PR00111">
    <property type="entry name" value="ABHYDROLASE"/>
</dbReference>
<dbReference type="AlphaFoldDB" id="A0A6G9YPC2"/>
<gene>
    <name evidence="3" type="ORF">F5544_36585</name>
</gene>
<dbReference type="Pfam" id="PF12697">
    <property type="entry name" value="Abhydrolase_6"/>
    <property type="match status" value="1"/>
</dbReference>
<feature type="compositionally biased region" description="Polar residues" evidence="1">
    <location>
        <begin position="60"/>
        <end position="73"/>
    </location>
</feature>
<dbReference type="GO" id="GO:0016787">
    <property type="term" value="F:hydrolase activity"/>
    <property type="evidence" value="ECO:0007669"/>
    <property type="project" value="UniProtKB-KW"/>
</dbReference>
<sequence>MTASRTVAAARFEWVSTSTDSGSAPPPTRDAASSTSSAVLPVPGPPSTCHGRQPGRTGPVSDSASNSARTSAPQARGRGAATFRRTSRTALSDRTTRAIATDGPDTPRGTSGHTARRANFVTRQNGPVSSLNIHRFGPAGAPQVLALHGVTGHGKRWEQVAERLPGVRVIAPDLRGHGRSTPLPPWDFETIVADLVELFAAEIDAPVVVVGHSFGGAVALHLLQRYSELVRRLVLLDPAIGLDPAWLNEIALASVASPDYTDVAEARMDKQARAWGDVDPDILEAELTEHLIPTANGRVGWRINNAAITAYWGQLAREFVLPPAELPTVLVQAMKVRPPFVTPEFRAALTARLGDNLTVHEWDCDHMVAQARPDEVAALIRAVL</sequence>
<dbReference type="InterPro" id="IPR000073">
    <property type="entry name" value="AB_hydrolase_1"/>
</dbReference>
<organism evidence="3 4">
    <name type="scientific">Nocardia arthritidis</name>
    <dbReference type="NCBI Taxonomy" id="228602"/>
    <lineage>
        <taxon>Bacteria</taxon>
        <taxon>Bacillati</taxon>
        <taxon>Actinomycetota</taxon>
        <taxon>Actinomycetes</taxon>
        <taxon>Mycobacteriales</taxon>
        <taxon>Nocardiaceae</taxon>
        <taxon>Nocardia</taxon>
    </lineage>
</organism>
<dbReference type="KEGG" id="nah:F5544_36585"/>
<proteinExistence type="predicted"/>
<dbReference type="SUPFAM" id="SSF53474">
    <property type="entry name" value="alpha/beta-Hydrolases"/>
    <property type="match status" value="1"/>
</dbReference>
<evidence type="ECO:0000313" key="4">
    <source>
        <dbReference type="Proteomes" id="UP000503540"/>
    </source>
</evidence>
<dbReference type="InterPro" id="IPR000639">
    <property type="entry name" value="Epox_hydrolase-like"/>
</dbReference>
<dbReference type="InterPro" id="IPR050266">
    <property type="entry name" value="AB_hydrolase_sf"/>
</dbReference>
<feature type="region of interest" description="Disordered" evidence="1">
    <location>
        <begin position="13"/>
        <end position="121"/>
    </location>
</feature>
<keyword evidence="3" id="KW-0378">Hydrolase</keyword>
<feature type="domain" description="AB hydrolase-1" evidence="2">
    <location>
        <begin position="144"/>
        <end position="378"/>
    </location>
</feature>
<accession>A0A6G9YPC2</accession>
<dbReference type="PRINTS" id="PR00412">
    <property type="entry name" value="EPOXHYDRLASE"/>
</dbReference>